<feature type="binding site" evidence="4">
    <location>
        <position position="338"/>
    </location>
    <ligand>
        <name>substrate</name>
    </ligand>
</feature>
<dbReference type="InterPro" id="IPR002937">
    <property type="entry name" value="Amino_oxidase"/>
</dbReference>
<dbReference type="GO" id="GO:0016491">
    <property type="term" value="F:oxidoreductase activity"/>
    <property type="evidence" value="ECO:0007669"/>
    <property type="project" value="UniProtKB-KW"/>
</dbReference>
<feature type="binding site" evidence="4">
    <location>
        <position position="232"/>
    </location>
    <ligand>
        <name>FAD</name>
        <dbReference type="ChEBI" id="CHEBI:57692"/>
    </ligand>
</feature>
<dbReference type="SUPFAM" id="SSF51905">
    <property type="entry name" value="FAD/NAD(P)-binding domain"/>
    <property type="match status" value="1"/>
</dbReference>
<dbReference type="Proteomes" id="UP000198815">
    <property type="component" value="Unassembled WGS sequence"/>
</dbReference>
<protein>
    <submittedName>
        <fullName evidence="6">Monoamine oxidase</fullName>
    </submittedName>
</protein>
<dbReference type="PANTHER" id="PTHR43563:SF1">
    <property type="entry name" value="AMINE OXIDASE [FLAVIN-CONTAINING] B"/>
    <property type="match status" value="1"/>
</dbReference>
<dbReference type="Pfam" id="PF01593">
    <property type="entry name" value="Amino_oxidase"/>
    <property type="match status" value="1"/>
</dbReference>
<sequence length="450" mass="48485">MLDCVIVGAGFAGLSVATELARRGEQLVVLEARDRVGGRVASVTLSQGEVVDMGGQWISPSHDRMLELVAAAGLTTVPANPGKLTVVRHGQIRAVEGSAMSAQYGSPFSIADLGQGLMRLRRLSDRAASDLAWSQANATWLDQTIDQWIDSNLRTPSGRRDIRAAMKAVFESSLDKTTLRQALVKVREGIDMENLIAANGDIGQVRVPGGLWQVCHGIAEGLGDRVRYNQVVSAVHQRGETVTVITADGQRHEARSAVIALPPWLAQGIEYSPSLESWRGETVKKTSPGNVIKCCLVYQRPWWRDEGLSGQMSADEGPVRVTFDVTDDPSGRGILTGFFEGGEASMLTKFSKSMRERVFKDAMVSVFGEQAARPVEYVDCDWGAEPFTKGSHGAHFAPGVWSVTGQKLAAPFGRVEFAGAEYASKFNGYVEGAVRRGAEVAASVARTLHG</sequence>
<dbReference type="Gene3D" id="3.50.50.60">
    <property type="entry name" value="FAD/NAD(P)-binding domain"/>
    <property type="match status" value="1"/>
</dbReference>
<dbReference type="InterPro" id="IPR036188">
    <property type="entry name" value="FAD/NAD-bd_sf"/>
</dbReference>
<proteinExistence type="inferred from homology"/>
<name>A0A1H9RVN7_9ACTN</name>
<dbReference type="PRINTS" id="PR00757">
    <property type="entry name" value="AMINEOXDASEF"/>
</dbReference>
<feature type="domain" description="Amine oxidase" evidence="5">
    <location>
        <begin position="11"/>
        <end position="444"/>
    </location>
</feature>
<comment type="cofactor">
    <cofactor evidence="1">
        <name>FAD</name>
        <dbReference type="ChEBI" id="CHEBI:57692"/>
    </cofactor>
</comment>
<accession>A0A1H9RVN7</accession>
<organism evidence="6 7">
    <name type="scientific">Propionibacterium cyclohexanicum</name>
    <dbReference type="NCBI Taxonomy" id="64702"/>
    <lineage>
        <taxon>Bacteria</taxon>
        <taxon>Bacillati</taxon>
        <taxon>Actinomycetota</taxon>
        <taxon>Actinomycetes</taxon>
        <taxon>Propionibacteriales</taxon>
        <taxon>Propionibacteriaceae</taxon>
        <taxon>Propionibacterium</taxon>
    </lineage>
</organism>
<comment type="similarity">
    <text evidence="2">Belongs to the flavin monoamine oxidase family.</text>
</comment>
<dbReference type="OrthoDB" id="337830at2"/>
<dbReference type="PANTHER" id="PTHR43563">
    <property type="entry name" value="AMINE OXIDASE"/>
    <property type="match status" value="1"/>
</dbReference>
<keyword evidence="3" id="KW-0560">Oxidoreductase</keyword>
<dbReference type="Gene3D" id="3.90.660.10">
    <property type="match status" value="1"/>
</dbReference>
<evidence type="ECO:0000259" key="5">
    <source>
        <dbReference type="Pfam" id="PF01593"/>
    </source>
</evidence>
<keyword evidence="7" id="KW-1185">Reference proteome</keyword>
<dbReference type="InterPro" id="IPR050703">
    <property type="entry name" value="Flavin_MAO"/>
</dbReference>
<evidence type="ECO:0000256" key="1">
    <source>
        <dbReference type="ARBA" id="ARBA00001974"/>
    </source>
</evidence>
<dbReference type="AlphaFoldDB" id="A0A1H9RVN7"/>
<dbReference type="EMBL" id="FOGZ01000009">
    <property type="protein sequence ID" value="SER76674.1"/>
    <property type="molecule type" value="Genomic_DNA"/>
</dbReference>
<gene>
    <name evidence="6" type="ORF">SAMN05443377_10977</name>
</gene>
<feature type="binding site" evidence="4">
    <location>
        <begin position="31"/>
        <end position="32"/>
    </location>
    <ligand>
        <name>FAD</name>
        <dbReference type="ChEBI" id="CHEBI:57692"/>
    </ligand>
</feature>
<dbReference type="STRING" id="64702.SAMN05443377_10977"/>
<dbReference type="Gene3D" id="1.10.405.10">
    <property type="entry name" value="Guanine Nucleotide Dissociation Inhibitor, domain 1"/>
    <property type="match status" value="1"/>
</dbReference>
<evidence type="ECO:0000256" key="3">
    <source>
        <dbReference type="ARBA" id="ARBA00023002"/>
    </source>
</evidence>
<evidence type="ECO:0000313" key="6">
    <source>
        <dbReference type="EMBL" id="SER76674.1"/>
    </source>
</evidence>
<dbReference type="InterPro" id="IPR001613">
    <property type="entry name" value="Flavin_amine_oxidase"/>
</dbReference>
<dbReference type="SUPFAM" id="SSF54373">
    <property type="entry name" value="FAD-linked reductases, C-terminal domain"/>
    <property type="match status" value="1"/>
</dbReference>
<reference evidence="7" key="1">
    <citation type="submission" date="2016-10" db="EMBL/GenBank/DDBJ databases">
        <authorList>
            <person name="Varghese N."/>
            <person name="Submissions S."/>
        </authorList>
    </citation>
    <scope>NUCLEOTIDE SEQUENCE [LARGE SCALE GENOMIC DNA]</scope>
    <source>
        <strain evidence="7">DSM 16859</strain>
    </source>
</reference>
<evidence type="ECO:0000256" key="4">
    <source>
        <dbReference type="PIRSR" id="PIRSR601613-1"/>
    </source>
</evidence>
<evidence type="ECO:0000256" key="2">
    <source>
        <dbReference type="ARBA" id="ARBA00005995"/>
    </source>
</evidence>
<feature type="binding site" evidence="4">
    <location>
        <position position="421"/>
    </location>
    <ligand>
        <name>FAD</name>
        <dbReference type="ChEBI" id="CHEBI:57692"/>
    </ligand>
</feature>
<evidence type="ECO:0000313" key="7">
    <source>
        <dbReference type="Proteomes" id="UP000198815"/>
    </source>
</evidence>
<dbReference type="RefSeq" id="WP_091969001.1">
    <property type="nucleotide sequence ID" value="NZ_FOGZ01000009.1"/>
</dbReference>